<name>A0A1S0TNW0_LOALO</name>
<protein>
    <submittedName>
        <fullName evidence="1">Uncharacterized protein</fullName>
    </submittedName>
</protein>
<dbReference type="CTD" id="9948690"/>
<dbReference type="GeneID" id="9948690"/>
<dbReference type="AlphaFoldDB" id="A0A1S0TNW0"/>
<dbReference type="RefSeq" id="XP_003146806.1">
    <property type="nucleotide sequence ID" value="XM_003146758.1"/>
</dbReference>
<dbReference type="InParanoid" id="A0A1S0TNW0"/>
<sequence>MGNVKNMRPQNVPLGIPYESIQSQLAQFFDGLLRHVFATTITASTTHFNHGNNKERREAL</sequence>
<dbReference type="EMBL" id="JH712079">
    <property type="protein sequence ID" value="EFO17263.1"/>
    <property type="molecule type" value="Genomic_DNA"/>
</dbReference>
<gene>
    <name evidence="1" type="ORF">LOAG_11236</name>
</gene>
<reference evidence="1" key="1">
    <citation type="submission" date="2012-04" db="EMBL/GenBank/DDBJ databases">
        <title>The Genome Sequence of Loa loa.</title>
        <authorList>
            <consortium name="The Broad Institute Genome Sequencing Platform"/>
            <consortium name="Broad Institute Genome Sequencing Center for Infectious Disease"/>
            <person name="Nutman T.B."/>
            <person name="Fink D.L."/>
            <person name="Russ C."/>
            <person name="Young S."/>
            <person name="Zeng Q."/>
            <person name="Gargeya S."/>
            <person name="Alvarado L."/>
            <person name="Berlin A."/>
            <person name="Chapman S.B."/>
            <person name="Chen Z."/>
            <person name="Freedman E."/>
            <person name="Gellesch M."/>
            <person name="Goldberg J."/>
            <person name="Griggs A."/>
            <person name="Gujja S."/>
            <person name="Heilman E.R."/>
            <person name="Heiman D."/>
            <person name="Howarth C."/>
            <person name="Mehta T."/>
            <person name="Neiman D."/>
            <person name="Pearson M."/>
            <person name="Roberts A."/>
            <person name="Saif S."/>
            <person name="Shea T."/>
            <person name="Shenoy N."/>
            <person name="Sisk P."/>
            <person name="Stolte C."/>
            <person name="Sykes S."/>
            <person name="White J."/>
            <person name="Yandava C."/>
            <person name="Haas B."/>
            <person name="Henn M.R."/>
            <person name="Nusbaum C."/>
            <person name="Birren B."/>
        </authorList>
    </citation>
    <scope>NUCLEOTIDE SEQUENCE [LARGE SCALE GENOMIC DNA]</scope>
</reference>
<dbReference type="KEGG" id="loa:LOAG_11236"/>
<accession>A0A1S0TNW0</accession>
<proteinExistence type="predicted"/>
<organism evidence="1">
    <name type="scientific">Loa loa</name>
    <name type="common">Eye worm</name>
    <name type="synonym">Filaria loa</name>
    <dbReference type="NCBI Taxonomy" id="7209"/>
    <lineage>
        <taxon>Eukaryota</taxon>
        <taxon>Metazoa</taxon>
        <taxon>Ecdysozoa</taxon>
        <taxon>Nematoda</taxon>
        <taxon>Chromadorea</taxon>
        <taxon>Rhabditida</taxon>
        <taxon>Spirurina</taxon>
        <taxon>Spiruromorpha</taxon>
        <taxon>Filarioidea</taxon>
        <taxon>Onchocercidae</taxon>
        <taxon>Loa</taxon>
    </lineage>
</organism>
<evidence type="ECO:0000313" key="1">
    <source>
        <dbReference type="EMBL" id="EFO17263.1"/>
    </source>
</evidence>